<protein>
    <submittedName>
        <fullName evidence="1">(rape) hypothetical protein</fullName>
    </submittedName>
</protein>
<reference evidence="1" key="1">
    <citation type="submission" date="2021-01" db="EMBL/GenBank/DDBJ databases">
        <authorList>
            <consortium name="Genoscope - CEA"/>
            <person name="William W."/>
        </authorList>
    </citation>
    <scope>NUCLEOTIDE SEQUENCE</scope>
</reference>
<name>A0A816S4Z5_BRANA</name>
<evidence type="ECO:0000313" key="1">
    <source>
        <dbReference type="EMBL" id="CAF2080775.1"/>
    </source>
</evidence>
<dbReference type="Proteomes" id="UP001295469">
    <property type="component" value="Chromosome A06"/>
</dbReference>
<dbReference type="EMBL" id="HG994360">
    <property type="protein sequence ID" value="CAF2080775.1"/>
    <property type="molecule type" value="Genomic_DNA"/>
</dbReference>
<organism evidence="1">
    <name type="scientific">Brassica napus</name>
    <name type="common">Rape</name>
    <dbReference type="NCBI Taxonomy" id="3708"/>
    <lineage>
        <taxon>Eukaryota</taxon>
        <taxon>Viridiplantae</taxon>
        <taxon>Streptophyta</taxon>
        <taxon>Embryophyta</taxon>
        <taxon>Tracheophyta</taxon>
        <taxon>Spermatophyta</taxon>
        <taxon>Magnoliopsida</taxon>
        <taxon>eudicotyledons</taxon>
        <taxon>Gunneridae</taxon>
        <taxon>Pentapetalae</taxon>
        <taxon>rosids</taxon>
        <taxon>malvids</taxon>
        <taxon>Brassicales</taxon>
        <taxon>Brassicaceae</taxon>
        <taxon>Brassiceae</taxon>
        <taxon>Brassica</taxon>
    </lineage>
</organism>
<sequence length="96" mass="11040">MAKQFLKRTIKEENKRYKIGDKRGVTPASKKARLVLIENLKTKEVEVEAAERRWCGFILRVGSVLSSFRIASISNYRVSVGEEDKCRYDFNAPVSE</sequence>
<gene>
    <name evidence="1" type="ORF">DARMORV10_A06P00040.1</name>
</gene>
<dbReference type="AlphaFoldDB" id="A0A816S4Z5"/>
<accession>A0A816S4Z5</accession>
<proteinExistence type="predicted"/>